<reference evidence="12" key="1">
    <citation type="submission" date="2025-08" db="UniProtKB">
        <authorList>
            <consortium name="Ensembl"/>
        </authorList>
    </citation>
    <scope>IDENTIFICATION</scope>
</reference>
<keyword evidence="8" id="KW-0804">Transcription</keyword>
<evidence type="ECO:0000256" key="5">
    <source>
        <dbReference type="ARBA" id="ARBA00022833"/>
    </source>
</evidence>
<evidence type="ECO:0000256" key="8">
    <source>
        <dbReference type="ARBA" id="ARBA00023163"/>
    </source>
</evidence>
<proteinExistence type="predicted"/>
<evidence type="ECO:0000256" key="6">
    <source>
        <dbReference type="ARBA" id="ARBA00023015"/>
    </source>
</evidence>
<dbReference type="SUPFAM" id="SSF54695">
    <property type="entry name" value="POZ domain"/>
    <property type="match status" value="1"/>
</dbReference>
<evidence type="ECO:0000256" key="2">
    <source>
        <dbReference type="ARBA" id="ARBA00022723"/>
    </source>
</evidence>
<sequence>NQENLLQMNSISHDAFGFNVDFQEELEEFEAHQVVLAASSGYFESHLLANDQVKRLFLCDILPHAFEKFLEYAYFGKIEVEKSYISTVLQMAKLLKCQDLVDACEAEIPSGVSDETLQKDGVDSNTPKTEIKTKQEPVKRAMKRKKSLNVF</sequence>
<keyword evidence="2" id="KW-0479">Metal-binding</keyword>
<accession>A0A671NW67</accession>
<keyword evidence="4" id="KW-0863">Zinc-finger</keyword>
<dbReference type="InterPro" id="IPR011333">
    <property type="entry name" value="SKP1/BTB/POZ_sf"/>
</dbReference>
<keyword evidence="9" id="KW-0539">Nucleus</keyword>
<dbReference type="InterPro" id="IPR000210">
    <property type="entry name" value="BTB/POZ_dom"/>
</dbReference>
<evidence type="ECO:0000313" key="12">
    <source>
        <dbReference type="Ensembl" id="ENSSANP00000050335.1"/>
    </source>
</evidence>
<protein>
    <submittedName>
        <fullName evidence="12">Heterogeneous nuclear ribonucleoprotein A0, like</fullName>
    </submittedName>
</protein>
<keyword evidence="3" id="KW-0677">Repeat</keyword>
<name>A0A671NW67_9TELE</name>
<dbReference type="GO" id="GO:0008270">
    <property type="term" value="F:zinc ion binding"/>
    <property type="evidence" value="ECO:0007669"/>
    <property type="project" value="UniProtKB-KW"/>
</dbReference>
<feature type="domain" description="BTB" evidence="11">
    <location>
        <begin position="18"/>
        <end position="82"/>
    </location>
</feature>
<dbReference type="AlphaFoldDB" id="A0A671NW67"/>
<evidence type="ECO:0000259" key="11">
    <source>
        <dbReference type="PROSITE" id="PS50097"/>
    </source>
</evidence>
<comment type="subcellular location">
    <subcellularLocation>
        <location evidence="1">Nucleus</location>
    </subcellularLocation>
</comment>
<keyword evidence="5" id="KW-0862">Zinc</keyword>
<evidence type="ECO:0000256" key="9">
    <source>
        <dbReference type="ARBA" id="ARBA00023242"/>
    </source>
</evidence>
<feature type="region of interest" description="Disordered" evidence="10">
    <location>
        <begin position="115"/>
        <end position="151"/>
    </location>
</feature>
<dbReference type="InterPro" id="IPR050457">
    <property type="entry name" value="ZnFinger_BTB_dom_contain"/>
</dbReference>
<dbReference type="GO" id="GO:0000978">
    <property type="term" value="F:RNA polymerase II cis-regulatory region sequence-specific DNA binding"/>
    <property type="evidence" value="ECO:0007669"/>
    <property type="project" value="TreeGrafter"/>
</dbReference>
<evidence type="ECO:0000256" key="4">
    <source>
        <dbReference type="ARBA" id="ARBA00022771"/>
    </source>
</evidence>
<feature type="compositionally biased region" description="Basic and acidic residues" evidence="10">
    <location>
        <begin position="129"/>
        <end position="139"/>
    </location>
</feature>
<keyword evidence="7" id="KW-0238">DNA-binding</keyword>
<dbReference type="Proteomes" id="UP000472260">
    <property type="component" value="Unassembled WGS sequence"/>
</dbReference>
<keyword evidence="13" id="KW-1185">Reference proteome</keyword>
<dbReference type="PANTHER" id="PTHR46105">
    <property type="entry name" value="AGAP004733-PA"/>
    <property type="match status" value="1"/>
</dbReference>
<reference evidence="12" key="2">
    <citation type="submission" date="2025-09" db="UniProtKB">
        <authorList>
            <consortium name="Ensembl"/>
        </authorList>
    </citation>
    <scope>IDENTIFICATION</scope>
</reference>
<evidence type="ECO:0000256" key="7">
    <source>
        <dbReference type="ARBA" id="ARBA00023125"/>
    </source>
</evidence>
<evidence type="ECO:0000256" key="1">
    <source>
        <dbReference type="ARBA" id="ARBA00004123"/>
    </source>
</evidence>
<dbReference type="PROSITE" id="PS50097">
    <property type="entry name" value="BTB"/>
    <property type="match status" value="1"/>
</dbReference>
<dbReference type="SMART" id="SM00225">
    <property type="entry name" value="BTB"/>
    <property type="match status" value="1"/>
</dbReference>
<dbReference type="GO" id="GO:0005634">
    <property type="term" value="C:nucleus"/>
    <property type="evidence" value="ECO:0007669"/>
    <property type="project" value="UniProtKB-SubCell"/>
</dbReference>
<dbReference type="GO" id="GO:0000981">
    <property type="term" value="F:DNA-binding transcription factor activity, RNA polymerase II-specific"/>
    <property type="evidence" value="ECO:0007669"/>
    <property type="project" value="TreeGrafter"/>
</dbReference>
<evidence type="ECO:0000313" key="13">
    <source>
        <dbReference type="Proteomes" id="UP000472260"/>
    </source>
</evidence>
<dbReference type="CDD" id="cd18186">
    <property type="entry name" value="BTB_POZ_ZBTB_KLHL-like"/>
    <property type="match status" value="1"/>
</dbReference>
<evidence type="ECO:0000256" key="10">
    <source>
        <dbReference type="SAM" id="MobiDB-lite"/>
    </source>
</evidence>
<evidence type="ECO:0000256" key="3">
    <source>
        <dbReference type="ARBA" id="ARBA00022737"/>
    </source>
</evidence>
<feature type="compositionally biased region" description="Basic residues" evidence="10">
    <location>
        <begin position="140"/>
        <end position="151"/>
    </location>
</feature>
<organism evidence="12 13">
    <name type="scientific">Sinocyclocheilus anshuiensis</name>
    <dbReference type="NCBI Taxonomy" id="1608454"/>
    <lineage>
        <taxon>Eukaryota</taxon>
        <taxon>Metazoa</taxon>
        <taxon>Chordata</taxon>
        <taxon>Craniata</taxon>
        <taxon>Vertebrata</taxon>
        <taxon>Euteleostomi</taxon>
        <taxon>Actinopterygii</taxon>
        <taxon>Neopterygii</taxon>
        <taxon>Teleostei</taxon>
        <taxon>Ostariophysi</taxon>
        <taxon>Cypriniformes</taxon>
        <taxon>Cyprinidae</taxon>
        <taxon>Cyprininae</taxon>
        <taxon>Sinocyclocheilus</taxon>
    </lineage>
</organism>
<dbReference type="Ensembl" id="ENSSANT00000053502.1">
    <property type="protein sequence ID" value="ENSSANP00000050335.1"/>
    <property type="gene ID" value="ENSSANG00000025261.1"/>
</dbReference>
<dbReference type="Gene3D" id="3.30.710.10">
    <property type="entry name" value="Potassium Channel Kv1.1, Chain A"/>
    <property type="match status" value="1"/>
</dbReference>
<dbReference type="PANTHER" id="PTHR46105:SF5">
    <property type="entry name" value="ZINC FINGER AND BTB DOMAIN-CONTAINING PROTEIN 44 ISOFORM X1"/>
    <property type="match status" value="1"/>
</dbReference>
<dbReference type="Pfam" id="PF00651">
    <property type="entry name" value="BTB"/>
    <property type="match status" value="1"/>
</dbReference>
<keyword evidence="6" id="KW-0805">Transcription regulation</keyword>